<sequence length="272" mass="29522">MLPLIKKFRLNQNLTSYLKLILVVIILAVAIVSVAPSRAHAFSGTGNGTEQDPYIITTAAMLDDIRTNPSAYYKLGANIQLTDYTWNPIANFAGAFDGNGYTISGLTINQPLSMDVGFFGNLTATGVVRNVRLMDVNIIGNRNVGSVTGTSFDQISNVFASGSVEALGEGAYDYAGGLVGVNNASITQSISAVNVRGTKSAGYVGGIAGYNVRGTVSQSYGNWPSGWTIPRWWFSRIQSYRNREQFLFNGFSHNDRQPSWRTCWTKCWSGPS</sequence>
<evidence type="ECO:0000313" key="1">
    <source>
        <dbReference type="EMBL" id="ADO56663.1"/>
    </source>
</evidence>
<dbReference type="AlphaFoldDB" id="E3E4C3"/>
<accession>E3E4C3</accession>
<dbReference type="Gene3D" id="2.160.20.110">
    <property type="match status" value="1"/>
</dbReference>
<dbReference type="eggNOG" id="COG5492">
    <property type="taxonomic scope" value="Bacteria"/>
</dbReference>
<evidence type="ECO:0000313" key="2">
    <source>
        <dbReference type="Proteomes" id="UP000006868"/>
    </source>
</evidence>
<gene>
    <name evidence="1" type="ORF">PPSC2_12645</name>
</gene>
<proteinExistence type="predicted"/>
<dbReference type="KEGG" id="ppm:PPSC2_12645"/>
<dbReference type="Proteomes" id="UP000006868">
    <property type="component" value="Chromosome"/>
</dbReference>
<name>E3E4C3_PAEPS</name>
<dbReference type="HOGENOM" id="CLU_1022493_0_0_9"/>
<dbReference type="PATRIC" id="fig|886882.15.peg.2685"/>
<organism evidence="1 2">
    <name type="scientific">Paenibacillus polymyxa (strain SC2)</name>
    <name type="common">Bacillus polymyxa</name>
    <dbReference type="NCBI Taxonomy" id="886882"/>
    <lineage>
        <taxon>Bacteria</taxon>
        <taxon>Bacillati</taxon>
        <taxon>Bacillota</taxon>
        <taxon>Bacilli</taxon>
        <taxon>Bacillales</taxon>
        <taxon>Paenibacillaceae</taxon>
        <taxon>Paenibacillus</taxon>
    </lineage>
</organism>
<evidence type="ECO:0008006" key="3">
    <source>
        <dbReference type="Google" id="ProtNLM"/>
    </source>
</evidence>
<protein>
    <recommendedName>
        <fullName evidence="3">GLUG domain-containing protein</fullName>
    </recommendedName>
</protein>
<dbReference type="EMBL" id="CP002213">
    <property type="protein sequence ID" value="ADO56663.1"/>
    <property type="molecule type" value="Genomic_DNA"/>
</dbReference>
<reference evidence="1 2" key="1">
    <citation type="journal article" date="2011" name="J. Bacteriol.">
        <title>Complete genome sequence of Paenibacillus polymyxa SC2, a strain of plant growth-promoting Rhizobacterium with broad-spectrum antimicrobial activity.</title>
        <authorList>
            <person name="Ma M."/>
            <person name="Wang C."/>
            <person name="Ding Y."/>
            <person name="Li L."/>
            <person name="Shen D."/>
            <person name="Jiang X."/>
            <person name="Guan D."/>
            <person name="Cao F."/>
            <person name="Chen H."/>
            <person name="Feng R."/>
            <person name="Wang X."/>
            <person name="Ge Y."/>
            <person name="Yao L."/>
            <person name="Bing X."/>
            <person name="Yang X."/>
            <person name="Li J."/>
            <person name="Du B."/>
        </authorList>
    </citation>
    <scope>NUCLEOTIDE SEQUENCE [LARGE SCALE GENOMIC DNA]</scope>
    <source>
        <strain evidence="1 2">SC2</strain>
    </source>
</reference>